<dbReference type="PANTHER" id="PTHR38795:SF1">
    <property type="entry name" value="DUF6604 DOMAIN-CONTAINING PROTEIN"/>
    <property type="match status" value="1"/>
</dbReference>
<accession>A0ABR1Q9E4</accession>
<dbReference type="GeneID" id="92079346"/>
<reference evidence="1 2" key="1">
    <citation type="submission" date="2023-01" db="EMBL/GenBank/DDBJ databases">
        <title>Analysis of 21 Apiospora genomes using comparative genomics revels a genus with tremendous synthesis potential of carbohydrate active enzymes and secondary metabolites.</title>
        <authorList>
            <person name="Sorensen T."/>
        </authorList>
    </citation>
    <scope>NUCLEOTIDE SEQUENCE [LARGE SCALE GENOMIC DNA]</scope>
    <source>
        <strain evidence="1 2">CBS 24483</strain>
    </source>
</reference>
<organism evidence="1 2">
    <name type="scientific">Apiospora aurea</name>
    <dbReference type="NCBI Taxonomy" id="335848"/>
    <lineage>
        <taxon>Eukaryota</taxon>
        <taxon>Fungi</taxon>
        <taxon>Dikarya</taxon>
        <taxon>Ascomycota</taxon>
        <taxon>Pezizomycotina</taxon>
        <taxon>Sordariomycetes</taxon>
        <taxon>Xylariomycetidae</taxon>
        <taxon>Amphisphaeriales</taxon>
        <taxon>Apiosporaceae</taxon>
        <taxon>Apiospora</taxon>
    </lineage>
</organism>
<name>A0ABR1Q9E4_9PEZI</name>
<protein>
    <submittedName>
        <fullName evidence="1">Uncharacterized protein</fullName>
    </submittedName>
</protein>
<sequence>MLVWSATQTLKEVAAKERILVDKPANHYRHSLKVLELVQNDFSERLGGSTHIDGMTSGHSSRFARFDTNGLWQFSPVLCGAALLEALDISHSLGIGIWDETAEPILMMHVHNMLLQMGYIEEPIEVYSKLPEMFYPEMFQDGKPPLSGIAQSMLDHIDSRFGKAPSKRPRSTRRQVIPKSATEAYRMLDSDSFQRRKPGNVLGMWRRASWNPDRIPDEEVVFSLLIGVRLAQTKHVVDPRTGETKLEETPLVSMVLKDNPNALEDLLEGSKSMREVLFDPADPVPEDLPAHIRDNYQFETALPRLSDKVHSHASSFIDININSRKLLSLVKWDLNGDILDGQSGLNVVRLAVHFVLTFRGIEKALSEIRNETYIRVYESGNSWNRPKPVVLARMALEGHDQGCLRTMARVLEGTKDGVEDFKYWKDVGEASKPNIDSVASLSPWQAGLWSSIPFDWAIIPSTLGTIATMLFANRLERRKSMFVGALVSVLGSFPTGRHRQHDSHAHHPPLRRERCLLDNNDQRISLWKLPPYIPVSRESRTKNWTELRGCVLRSCYQFWGELEFANPNAKGVDRSWLCAATFDGLGLK</sequence>
<keyword evidence="2" id="KW-1185">Reference proteome</keyword>
<dbReference type="PANTHER" id="PTHR38795">
    <property type="entry name" value="DUF6604 DOMAIN-CONTAINING PROTEIN"/>
    <property type="match status" value="1"/>
</dbReference>
<dbReference type="EMBL" id="JAQQWE010000006">
    <property type="protein sequence ID" value="KAK7949176.1"/>
    <property type="molecule type" value="Genomic_DNA"/>
</dbReference>
<dbReference type="Proteomes" id="UP001391051">
    <property type="component" value="Unassembled WGS sequence"/>
</dbReference>
<proteinExistence type="predicted"/>
<dbReference type="RefSeq" id="XP_066698682.1">
    <property type="nucleotide sequence ID" value="XM_066846284.1"/>
</dbReference>
<evidence type="ECO:0000313" key="1">
    <source>
        <dbReference type="EMBL" id="KAK7949176.1"/>
    </source>
</evidence>
<evidence type="ECO:0000313" key="2">
    <source>
        <dbReference type="Proteomes" id="UP001391051"/>
    </source>
</evidence>
<gene>
    <name evidence="1" type="ORF">PG986_010062</name>
</gene>
<comment type="caution">
    <text evidence="1">The sequence shown here is derived from an EMBL/GenBank/DDBJ whole genome shotgun (WGS) entry which is preliminary data.</text>
</comment>